<dbReference type="EMBL" id="LVVZ01000016">
    <property type="protein sequence ID" value="OKL43885.1"/>
    <property type="molecule type" value="Genomic_DNA"/>
</dbReference>
<dbReference type="PANTHER" id="PTHR30212">
    <property type="entry name" value="PROTEIN YIIM"/>
    <property type="match status" value="1"/>
</dbReference>
<dbReference type="SUPFAM" id="SSF50800">
    <property type="entry name" value="PK beta-barrel domain-like"/>
    <property type="match status" value="1"/>
</dbReference>
<dbReference type="PANTHER" id="PTHR30212:SF2">
    <property type="entry name" value="PROTEIN YIIM"/>
    <property type="match status" value="1"/>
</dbReference>
<dbReference type="GO" id="GO:0030170">
    <property type="term" value="F:pyridoxal phosphate binding"/>
    <property type="evidence" value="ECO:0007669"/>
    <property type="project" value="InterPro"/>
</dbReference>
<reference evidence="2" key="1">
    <citation type="submission" date="2016-03" db="EMBL/GenBank/DDBJ databases">
        <title>Genome sequence of Nesiotobacter sp. nov., a moderately halophilic alphaproteobacterium isolated from the Yellow Sea, China.</title>
        <authorList>
            <person name="Zhang G."/>
            <person name="Zhang R."/>
        </authorList>
    </citation>
    <scope>NUCLEOTIDE SEQUENCE [LARGE SCALE GENOMIC DNA]</scope>
    <source>
        <strain evidence="2">WB1-6</strain>
    </source>
</reference>
<dbReference type="GO" id="GO:0030151">
    <property type="term" value="F:molybdenum ion binding"/>
    <property type="evidence" value="ECO:0007669"/>
    <property type="project" value="InterPro"/>
</dbReference>
<gene>
    <name evidence="2" type="ORF">A3843_11250</name>
</gene>
<proteinExistence type="predicted"/>
<dbReference type="InterPro" id="IPR005163">
    <property type="entry name" value="Tri_helical_YiiM-like"/>
</dbReference>
<protein>
    <submittedName>
        <fullName evidence="2">Sulfurase</fullName>
    </submittedName>
</protein>
<dbReference type="Gene3D" id="2.40.33.20">
    <property type="entry name" value="PK beta-barrel domain-like"/>
    <property type="match status" value="1"/>
</dbReference>
<feature type="domain" description="MOSC" evidence="1">
    <location>
        <begin position="30"/>
        <end position="167"/>
    </location>
</feature>
<accession>A0A1U7JGR0</accession>
<keyword evidence="3" id="KW-1185">Reference proteome</keyword>
<organism evidence="2 3">
    <name type="scientific">Pseudovibrio exalbescens</name>
    <dbReference type="NCBI Taxonomy" id="197461"/>
    <lineage>
        <taxon>Bacteria</taxon>
        <taxon>Pseudomonadati</taxon>
        <taxon>Pseudomonadota</taxon>
        <taxon>Alphaproteobacteria</taxon>
        <taxon>Hyphomicrobiales</taxon>
        <taxon>Stappiaceae</taxon>
        <taxon>Pseudovibrio</taxon>
    </lineage>
</organism>
<evidence type="ECO:0000259" key="1">
    <source>
        <dbReference type="PROSITE" id="PS51340"/>
    </source>
</evidence>
<evidence type="ECO:0000313" key="3">
    <source>
        <dbReference type="Proteomes" id="UP000185783"/>
    </source>
</evidence>
<dbReference type="InterPro" id="IPR052353">
    <property type="entry name" value="Benzoxazolinone_Detox_Enz"/>
</dbReference>
<dbReference type="Proteomes" id="UP000185783">
    <property type="component" value="Unassembled WGS sequence"/>
</dbReference>
<dbReference type="InterPro" id="IPR011037">
    <property type="entry name" value="Pyrv_Knase-like_insert_dom_sf"/>
</dbReference>
<dbReference type="GO" id="GO:0003824">
    <property type="term" value="F:catalytic activity"/>
    <property type="evidence" value="ECO:0007669"/>
    <property type="project" value="InterPro"/>
</dbReference>
<dbReference type="InterPro" id="IPR005302">
    <property type="entry name" value="MoCF_Sase_C"/>
</dbReference>
<dbReference type="Pfam" id="PF03475">
    <property type="entry name" value="YiiM_3-alpha"/>
    <property type="match status" value="1"/>
</dbReference>
<name>A0A1U7JGR0_9HYPH</name>
<dbReference type="STRING" id="197461.A3843_11250"/>
<comment type="caution">
    <text evidence="2">The sequence shown here is derived from an EMBL/GenBank/DDBJ whole genome shotgun (WGS) entry which is preliminary data.</text>
</comment>
<sequence length="228" mass="25516">MTLSARITGLYVGKSEHLWQDKAPSAIRKKYQEGPLELNELGFLEDEQADLKVHGGPEKAVHHYASEHYATWASEYPEQAHLFKPGAVGENIATEGLTERNLCLGDVFTFGTARIQICQGRQPCWKLVSHTGISSLAMRFQKTGFTGWYYRVLEDGRVSVGDTMTLLVRPHEDLVLADVIAARFNPRLDPALAQKLADTPELSGNWRKAFLKKTQAGYTENTDKRLKG</sequence>
<dbReference type="AlphaFoldDB" id="A0A1U7JGR0"/>
<evidence type="ECO:0000313" key="2">
    <source>
        <dbReference type="EMBL" id="OKL43885.1"/>
    </source>
</evidence>
<dbReference type="RefSeq" id="WP_028483135.1">
    <property type="nucleotide sequence ID" value="NZ_LVVZ01000016.1"/>
</dbReference>
<dbReference type="Pfam" id="PF03473">
    <property type="entry name" value="MOSC"/>
    <property type="match status" value="1"/>
</dbReference>
<dbReference type="PROSITE" id="PS51340">
    <property type="entry name" value="MOSC"/>
    <property type="match status" value="1"/>
</dbReference>